<accession>A0A484G7C4</accession>
<dbReference type="AlphaFoldDB" id="A0A484G7C4"/>
<reference evidence="2" key="1">
    <citation type="journal article" date="2013" name="New Phytol.">
        <title>Comparative genomic and transcriptomic analyses reveal the hemibiotrophic stage shift of Colletotrichum fungi.</title>
        <authorList>
            <person name="Gan P."/>
            <person name="Ikeda K."/>
            <person name="Irieda H."/>
            <person name="Narusaka M."/>
            <person name="O'Connell R.J."/>
            <person name="Narusaka Y."/>
            <person name="Takano Y."/>
            <person name="Kubo Y."/>
            <person name="Shirasu K."/>
        </authorList>
    </citation>
    <scope>NUCLEOTIDE SEQUENCE [LARGE SCALE GENOMIC DNA]</scope>
    <source>
        <strain evidence="2">104-T / ATCC 96160 / CBS 514.97 / LARS 414 / MAFF 240422</strain>
    </source>
</reference>
<evidence type="ECO:0000313" key="2">
    <source>
        <dbReference type="Proteomes" id="UP000014480"/>
    </source>
</evidence>
<protein>
    <submittedName>
        <fullName evidence="1">Uncharacterized protein</fullName>
    </submittedName>
</protein>
<keyword evidence="2" id="KW-1185">Reference proteome</keyword>
<reference evidence="2" key="2">
    <citation type="journal article" date="2019" name="Mol. Plant Microbe Interact.">
        <title>Genome sequence resources for four phytopathogenic fungi from the Colletotrichum orbiculare species complex.</title>
        <authorList>
            <person name="Gan P."/>
            <person name="Tsushima A."/>
            <person name="Narusaka M."/>
            <person name="Narusaka Y."/>
            <person name="Takano Y."/>
            <person name="Kubo Y."/>
            <person name="Shirasu K."/>
        </authorList>
    </citation>
    <scope>GENOME REANNOTATION</scope>
    <source>
        <strain evidence="2">104-T / ATCC 96160 / CBS 514.97 / LARS 414 / MAFF 240422</strain>
    </source>
</reference>
<dbReference type="EMBL" id="AMCV02000002">
    <property type="protein sequence ID" value="TDZ25385.1"/>
    <property type="molecule type" value="Genomic_DNA"/>
</dbReference>
<sequence>MEAGVVRLESGLCIYPSCPLGREEAIKQSKRRSRSWFHLTEITATRYSATVFKWLSSCFSLSATTQEIAYDLFGLLLALPRALYWTFLTLQTKSRSKERNSF</sequence>
<proteinExistence type="predicted"/>
<name>A0A484G7C4_COLOR</name>
<dbReference type="Proteomes" id="UP000014480">
    <property type="component" value="Unassembled WGS sequence"/>
</dbReference>
<gene>
    <name evidence="1" type="ORF">Cob_v001783</name>
</gene>
<evidence type="ECO:0000313" key="1">
    <source>
        <dbReference type="EMBL" id="TDZ25385.1"/>
    </source>
</evidence>
<organism evidence="1 2">
    <name type="scientific">Colletotrichum orbiculare (strain 104-T / ATCC 96160 / CBS 514.97 / LARS 414 / MAFF 240422)</name>
    <name type="common">Cucumber anthracnose fungus</name>
    <name type="synonym">Colletotrichum lagenarium</name>
    <dbReference type="NCBI Taxonomy" id="1213857"/>
    <lineage>
        <taxon>Eukaryota</taxon>
        <taxon>Fungi</taxon>
        <taxon>Dikarya</taxon>
        <taxon>Ascomycota</taxon>
        <taxon>Pezizomycotina</taxon>
        <taxon>Sordariomycetes</taxon>
        <taxon>Hypocreomycetidae</taxon>
        <taxon>Glomerellales</taxon>
        <taxon>Glomerellaceae</taxon>
        <taxon>Colletotrichum</taxon>
        <taxon>Colletotrichum orbiculare species complex</taxon>
    </lineage>
</organism>
<comment type="caution">
    <text evidence="1">The sequence shown here is derived from an EMBL/GenBank/DDBJ whole genome shotgun (WGS) entry which is preliminary data.</text>
</comment>